<evidence type="ECO:0000313" key="3">
    <source>
        <dbReference type="Proteomes" id="UP001430584"/>
    </source>
</evidence>
<accession>A0ABR3CM35</accession>
<feature type="domain" description="DUF6536" evidence="1">
    <location>
        <begin position="13"/>
        <end position="127"/>
    </location>
</feature>
<organism evidence="2 3">
    <name type="scientific">Diplodia seriata</name>
    <dbReference type="NCBI Taxonomy" id="420778"/>
    <lineage>
        <taxon>Eukaryota</taxon>
        <taxon>Fungi</taxon>
        <taxon>Dikarya</taxon>
        <taxon>Ascomycota</taxon>
        <taxon>Pezizomycotina</taxon>
        <taxon>Dothideomycetes</taxon>
        <taxon>Dothideomycetes incertae sedis</taxon>
        <taxon>Botryosphaeriales</taxon>
        <taxon>Botryosphaeriaceae</taxon>
        <taxon>Diplodia</taxon>
    </lineage>
</organism>
<dbReference type="RefSeq" id="XP_066634329.1">
    <property type="nucleotide sequence ID" value="XM_066776448.1"/>
</dbReference>
<dbReference type="InterPro" id="IPR046623">
    <property type="entry name" value="DUF6536"/>
</dbReference>
<name>A0ABR3CM35_9PEZI</name>
<proteinExistence type="predicted"/>
<sequence length="484" mass="53006">MLRDRGGVTSFAPLLIGDCKEVKRLGVWIHLAINVLSSLVLGGSNYCLQCLSAPTREEVDKAHAEGTWLHIGVPNIRNLLRSRKRKACIWAVLGLSSIPFHLLYNSTFYTSTVTHAYEIYFASPDFAAGAPFDEALFPGPSAPLNNVTIRLPEGNITSTWNVRNYHTSPRETQRLATQGAAGPFERLTRDECIRAYANTMLTARRNLILVTADAPGTANTTFMGGLEYIGPNGYMFSPPELAPLVSCDGAQASQAVLTPSLGFVSCDSSSSLYAVRPWERPLADNWYADYFQWICYQGGGDRTQAIVWEDFDEGWASDCTTAAAWKGQLEGAADGKPWTVAGFDVEYCLSERVPEECRLNVALPLLLAVVACNLLKLAAIVAAVWVIEGDPLITIGDAVASFVKERDETTRGMCLWSWEEVVRRRRGRDGRELNVVGGDVPGGGTELGVLGRYVPVQSAMPFAAVKKRRREAVGKVRWAFAGFL</sequence>
<dbReference type="PANTHER" id="PTHR35395:SF1">
    <property type="entry name" value="DUF6536 DOMAIN-CONTAINING PROTEIN"/>
    <property type="match status" value="1"/>
</dbReference>
<dbReference type="PANTHER" id="PTHR35395">
    <property type="entry name" value="DUF6536 DOMAIN-CONTAINING PROTEIN"/>
    <property type="match status" value="1"/>
</dbReference>
<dbReference type="Pfam" id="PF20163">
    <property type="entry name" value="DUF6536"/>
    <property type="match status" value="1"/>
</dbReference>
<evidence type="ECO:0000313" key="2">
    <source>
        <dbReference type="EMBL" id="KAL0261300.1"/>
    </source>
</evidence>
<gene>
    <name evidence="2" type="ORF">SLS55_004997</name>
</gene>
<keyword evidence="3" id="KW-1185">Reference proteome</keyword>
<evidence type="ECO:0000259" key="1">
    <source>
        <dbReference type="Pfam" id="PF20163"/>
    </source>
</evidence>
<protein>
    <recommendedName>
        <fullName evidence="1">DUF6536 domain-containing protein</fullName>
    </recommendedName>
</protein>
<dbReference type="EMBL" id="JAJVCZ030000004">
    <property type="protein sequence ID" value="KAL0261300.1"/>
    <property type="molecule type" value="Genomic_DNA"/>
</dbReference>
<dbReference type="GeneID" id="92009082"/>
<comment type="caution">
    <text evidence="2">The sequence shown here is derived from an EMBL/GenBank/DDBJ whole genome shotgun (WGS) entry which is preliminary data.</text>
</comment>
<dbReference type="Proteomes" id="UP001430584">
    <property type="component" value="Unassembled WGS sequence"/>
</dbReference>
<reference evidence="2 3" key="1">
    <citation type="submission" date="2024-02" db="EMBL/GenBank/DDBJ databases">
        <title>De novo assembly and annotation of 12 fungi associated with fruit tree decline syndrome in Ontario, Canada.</title>
        <authorList>
            <person name="Sulman M."/>
            <person name="Ellouze W."/>
            <person name="Ilyukhin E."/>
        </authorList>
    </citation>
    <scope>NUCLEOTIDE SEQUENCE [LARGE SCALE GENOMIC DNA]</scope>
    <source>
        <strain evidence="2 3">FDS-637</strain>
    </source>
</reference>